<dbReference type="InterPro" id="IPR003961">
    <property type="entry name" value="FN3_dom"/>
</dbReference>
<dbReference type="Gene3D" id="2.60.40.10">
    <property type="entry name" value="Immunoglobulins"/>
    <property type="match status" value="7"/>
</dbReference>
<dbReference type="SUPFAM" id="SSF49265">
    <property type="entry name" value="Fibronectin type III"/>
    <property type="match status" value="3"/>
</dbReference>
<keyword evidence="6 12" id="KW-1133">Transmembrane helix</keyword>
<evidence type="ECO:0000256" key="5">
    <source>
        <dbReference type="ARBA" id="ARBA00022737"/>
    </source>
</evidence>
<comment type="subcellular location">
    <subcellularLocation>
        <location evidence="1">Membrane</location>
        <topology evidence="1">Single-pass type I membrane protein</topology>
    </subcellularLocation>
</comment>
<name>A0A2D0T024_ICTPU</name>
<dbReference type="OMA" id="MICQVER"/>
<feature type="chain" id="PRO_5012745397" evidence="13">
    <location>
        <begin position="36"/>
        <end position="898"/>
    </location>
</feature>
<evidence type="ECO:0000256" key="10">
    <source>
        <dbReference type="ARBA" id="ARBA00023180"/>
    </source>
</evidence>
<evidence type="ECO:0000259" key="14">
    <source>
        <dbReference type="PROSITE" id="PS50853"/>
    </source>
</evidence>
<dbReference type="AlphaFoldDB" id="A0A2D0T024"/>
<dbReference type="InterPro" id="IPR036116">
    <property type="entry name" value="FN3_sf"/>
</dbReference>
<reference evidence="15" key="1">
    <citation type="journal article" date="2016" name="Nat. Commun.">
        <title>The channel catfish genome sequence provides insights into the evolution of scale formation in teleosts.</title>
        <authorList>
            <person name="Liu Z."/>
            <person name="Liu S."/>
            <person name="Yao J."/>
            <person name="Bao L."/>
            <person name="Zhang J."/>
            <person name="Li Y."/>
            <person name="Jiang C."/>
            <person name="Sun L."/>
            <person name="Wang R."/>
            <person name="Zhang Y."/>
            <person name="Zhou T."/>
            <person name="Zeng Q."/>
            <person name="Fu Q."/>
            <person name="Gao S."/>
            <person name="Li N."/>
            <person name="Koren S."/>
            <person name="Jiang Y."/>
            <person name="Zimin A."/>
            <person name="Xu P."/>
            <person name="Phillippy A.M."/>
            <person name="Geng X."/>
            <person name="Song L."/>
            <person name="Sun F."/>
            <person name="Li C."/>
            <person name="Wang X."/>
            <person name="Chen A."/>
            <person name="Jin Y."/>
            <person name="Yuan Z."/>
            <person name="Yang Y."/>
            <person name="Tan S."/>
            <person name="Peatman E."/>
            <person name="Lu J."/>
            <person name="Qin Z."/>
            <person name="Dunham R."/>
            <person name="Li Z."/>
            <person name="Sonstegard T."/>
            <person name="Feng J."/>
            <person name="Danzmann R.G."/>
            <person name="Schroeder S."/>
            <person name="Scheffler B."/>
            <person name="Duke M.V."/>
            <person name="Ballard L."/>
            <person name="Kucuktas H."/>
            <person name="Kaltenboeck L."/>
            <person name="Liu H."/>
            <person name="Armbruster J."/>
            <person name="Xie Y."/>
            <person name="Kirby M.L."/>
            <person name="Tian Y."/>
            <person name="Flanagan M.E."/>
            <person name="Mu W."/>
            <person name="Waldbieser G.C."/>
        </authorList>
    </citation>
    <scope>NUCLEOTIDE SEQUENCE [LARGE SCALE GENOMIC DNA]</scope>
    <source>
        <strain evidence="15">SDA103</strain>
    </source>
</reference>
<dbReference type="PANTHER" id="PTHR48423">
    <property type="entry name" value="INTERLEUKIN-27 RECEPTOR SUBUNIT ALPHA"/>
    <property type="match status" value="1"/>
</dbReference>
<keyword evidence="5" id="KW-0677">Repeat</keyword>
<dbReference type="SMART" id="SM00060">
    <property type="entry name" value="FN3"/>
    <property type="match status" value="3"/>
</dbReference>
<evidence type="ECO:0000256" key="7">
    <source>
        <dbReference type="ARBA" id="ARBA00023136"/>
    </source>
</evidence>
<feature type="compositionally biased region" description="Polar residues" evidence="11">
    <location>
        <begin position="798"/>
        <end position="820"/>
    </location>
</feature>
<dbReference type="PROSITE" id="PS50853">
    <property type="entry name" value="FN3"/>
    <property type="match status" value="3"/>
</dbReference>
<dbReference type="KEGG" id="ipu:108278966"/>
<organism evidence="15 16">
    <name type="scientific">Ictalurus punctatus</name>
    <name type="common">Channel catfish</name>
    <name type="synonym">Silurus punctatus</name>
    <dbReference type="NCBI Taxonomy" id="7998"/>
    <lineage>
        <taxon>Eukaryota</taxon>
        <taxon>Metazoa</taxon>
        <taxon>Chordata</taxon>
        <taxon>Craniata</taxon>
        <taxon>Vertebrata</taxon>
        <taxon>Euteleostomi</taxon>
        <taxon>Actinopterygii</taxon>
        <taxon>Neopterygii</taxon>
        <taxon>Teleostei</taxon>
        <taxon>Ostariophysi</taxon>
        <taxon>Siluriformes</taxon>
        <taxon>Ictaluridae</taxon>
        <taxon>Ictalurus</taxon>
    </lineage>
</organism>
<evidence type="ECO:0000256" key="1">
    <source>
        <dbReference type="ARBA" id="ARBA00004479"/>
    </source>
</evidence>
<feature type="transmembrane region" description="Helical" evidence="12">
    <location>
        <begin position="704"/>
        <end position="728"/>
    </location>
</feature>
<evidence type="ECO:0000256" key="6">
    <source>
        <dbReference type="ARBA" id="ARBA00022989"/>
    </source>
</evidence>
<dbReference type="InterPro" id="IPR052672">
    <property type="entry name" value="Type1_Cytokine_Rcpt_Type2"/>
</dbReference>
<dbReference type="InterPro" id="IPR013783">
    <property type="entry name" value="Ig-like_fold"/>
</dbReference>
<proteinExistence type="inferred from homology"/>
<feature type="domain" description="Fibronectin type-III" evidence="14">
    <location>
        <begin position="317"/>
        <end position="411"/>
    </location>
</feature>
<feature type="region of interest" description="Disordered" evidence="11">
    <location>
        <begin position="792"/>
        <end position="820"/>
    </location>
</feature>
<evidence type="ECO:0000313" key="16">
    <source>
        <dbReference type="RefSeq" id="XP_017348278.1"/>
    </source>
</evidence>
<feature type="domain" description="Fibronectin type-III" evidence="14">
    <location>
        <begin position="412"/>
        <end position="507"/>
    </location>
</feature>
<evidence type="ECO:0000256" key="8">
    <source>
        <dbReference type="ARBA" id="ARBA00023157"/>
    </source>
</evidence>
<evidence type="ECO:0000256" key="13">
    <source>
        <dbReference type="SAM" id="SignalP"/>
    </source>
</evidence>
<dbReference type="GO" id="GO:0004896">
    <property type="term" value="F:cytokine receptor activity"/>
    <property type="evidence" value="ECO:0007669"/>
    <property type="project" value="InterPro"/>
</dbReference>
<feature type="signal peptide" evidence="13">
    <location>
        <begin position="1"/>
        <end position="35"/>
    </location>
</feature>
<keyword evidence="9 16" id="KW-0675">Receptor</keyword>
<keyword evidence="7 12" id="KW-0472">Membrane</keyword>
<dbReference type="GO" id="GO:0005886">
    <property type="term" value="C:plasma membrane"/>
    <property type="evidence" value="ECO:0007669"/>
    <property type="project" value="UniProtKB-ARBA"/>
</dbReference>
<evidence type="ECO:0000256" key="3">
    <source>
        <dbReference type="ARBA" id="ARBA00022692"/>
    </source>
</evidence>
<dbReference type="CTD" id="565104"/>
<dbReference type="PROSITE" id="PS01353">
    <property type="entry name" value="HEMATOPO_REC_L_F2"/>
    <property type="match status" value="1"/>
</dbReference>
<evidence type="ECO:0000313" key="15">
    <source>
        <dbReference type="Proteomes" id="UP000221080"/>
    </source>
</evidence>
<dbReference type="CDD" id="cd00063">
    <property type="entry name" value="FN3"/>
    <property type="match status" value="2"/>
</dbReference>
<dbReference type="PANTHER" id="PTHR48423:SF1">
    <property type="entry name" value="INTERLEUKIN-27 RECEPTOR SUBUNIT ALPHA"/>
    <property type="match status" value="1"/>
</dbReference>
<keyword evidence="3 12" id="KW-0812">Transmembrane</keyword>
<dbReference type="GeneID" id="108278966"/>
<accession>A0A2D0T024</accession>
<keyword evidence="15" id="KW-1185">Reference proteome</keyword>
<gene>
    <name evidence="16" type="primary">lifrb</name>
</gene>
<keyword evidence="4 13" id="KW-0732">Signal</keyword>
<evidence type="ECO:0000256" key="4">
    <source>
        <dbReference type="ARBA" id="ARBA00022729"/>
    </source>
</evidence>
<dbReference type="Pfam" id="PF17971">
    <property type="entry name" value="LIFR_D2"/>
    <property type="match status" value="1"/>
</dbReference>
<dbReference type="Proteomes" id="UP000221080">
    <property type="component" value="Chromosome 18"/>
</dbReference>
<feature type="compositionally biased region" description="Polar residues" evidence="11">
    <location>
        <begin position="864"/>
        <end position="874"/>
    </location>
</feature>
<dbReference type="RefSeq" id="XP_017348278.1">
    <property type="nucleotide sequence ID" value="XM_017492789.2"/>
</dbReference>
<reference evidence="16" key="2">
    <citation type="submission" date="2025-08" db="UniProtKB">
        <authorList>
            <consortium name="RefSeq"/>
        </authorList>
    </citation>
    <scope>IDENTIFICATION</scope>
    <source>
        <tissue evidence="16">Blood</tissue>
    </source>
</reference>
<evidence type="ECO:0000256" key="11">
    <source>
        <dbReference type="SAM" id="MobiDB-lite"/>
    </source>
</evidence>
<dbReference type="InterPro" id="IPR040817">
    <property type="entry name" value="LIFR_D2"/>
</dbReference>
<protein>
    <submittedName>
        <fullName evidence="16">LIF receptor subunit alpha b isoform X1</fullName>
    </submittedName>
</protein>
<keyword evidence="10" id="KW-0325">Glycoprotein</keyword>
<comment type="similarity">
    <text evidence="2">Belongs to the type I cytokine receptor family. Type 2 subfamily.</text>
</comment>
<evidence type="ECO:0000256" key="12">
    <source>
        <dbReference type="SAM" id="Phobius"/>
    </source>
</evidence>
<sequence>MNYSDLCSRCLCGSVMARACRWFLCAVLSVLIVQAQPLTAPEELEVNPEGGWNFSGVWKMNITWKNGVSNGITRDKVTYDVRIFYTEQMKLVHSETIELNANQMGHYKWTWTSPLPLQCTSHSVQLRYRDHDHTSAWTPLKTLPGKDIPDMKNESVYPVNHIALVSEGIRFCCILKPEHDGQFTSSNFTIRISNRTYITNPIRHALPSSARGFDITCDNEGSTYFIGYAPDDHNLTCETRDLSSVECSWIEGQQNDAGMIGPTKYSINGRECSPQLCVLNQTIDTGVMNWTLTAKNNLGTKIIFDAADPKLRVHLKAPSLSSPTLLNARNARLDWKWDRLSNYNSFPMICQVERSGRIINETFEGTGLTSLFLADLKPFTEYKARVQCASREHFYKWGDWSNLITFITKEEIPEAVDVWMHVFGEQTYVVWNSLSAAQSHGTITRYVLFMGNSTDRNEERVTKSPTEFCHKLLAGSAKTHNVISISAENSAGVSHPSSITIPNLSPGGSVNTSRIKGNNGSFDMFWEPSPNSSCGYVLDWYPTYKAKQCSLKWRKIASSSSKENIYSDRVMDTDFKEGVKYTLSVYACNLGAPHLLQRREGYMVEQPPSGTVQNLSAVQEGLNIYLSWINVHEEEHRGFIEGYNVYYGYDGGDAQKVVISDPSIQRYKFSLQMETYKFTVKAFTSAGEGPGSTITVSVDPQFDLVIINVVAALAIMMFVFCVIAFLTYRNWKRVKTVLWPEVPKPMLSEEFLKNNVYQWQVMDQLLCEENEVLKGKNPDRYPPLIVLELQKEHHEPQARNSPHTNDSPPSENYQTPNSNPQSLPLITVDLSYKEFPCPGIPNPTYNLPVVPASDKVVASGYRPQIQSDSSQHQPSDAHWWSHSPSNMSEMHYIDKLVI</sequence>
<evidence type="ECO:0000256" key="9">
    <source>
        <dbReference type="ARBA" id="ARBA00023170"/>
    </source>
</evidence>
<feature type="domain" description="Fibronectin type-III" evidence="14">
    <location>
        <begin position="608"/>
        <end position="703"/>
    </location>
</feature>
<evidence type="ECO:0000256" key="2">
    <source>
        <dbReference type="ARBA" id="ARBA00008921"/>
    </source>
</evidence>
<keyword evidence="8" id="KW-1015">Disulfide bond</keyword>
<dbReference type="InterPro" id="IPR003529">
    <property type="entry name" value="Hematopoietin_rcpt_Gp130_CS"/>
</dbReference>
<dbReference type="OrthoDB" id="6382334at2759"/>
<feature type="region of interest" description="Disordered" evidence="11">
    <location>
        <begin position="861"/>
        <end position="884"/>
    </location>
</feature>
<dbReference type="STRING" id="7998.ENSIPUP00000007590"/>